<evidence type="ECO:0000256" key="2">
    <source>
        <dbReference type="ARBA" id="ARBA00023163"/>
    </source>
</evidence>
<sequence>MHESRAMGHRRSSGEVRPYVRSSKPRFNWTSELKLLFEEAMIVLGGTRKATPKQIRELMKCPDIQLSHIKSRLQMCRIRMEEKERKSGSNSSEGMRVSKRRERTLDNIDANGDEHSDVVDENEPAESAPPLSRSCSSLEYQSQRYSLQPSPQSDQRPFKRFRVEVQPTASSFQSNQYYFGYFGPRQEYSAVAPEFSAACIFRKEQSDEPKEQENNNKECLEEEDNLQLSLSLSTPTCANRINLELTL</sequence>
<proteinExistence type="predicted"/>
<dbReference type="GO" id="GO:0003700">
    <property type="term" value="F:DNA-binding transcription factor activity"/>
    <property type="evidence" value="ECO:0007669"/>
    <property type="project" value="InterPro"/>
</dbReference>
<dbReference type="PANTHER" id="PTHR31314">
    <property type="entry name" value="MYB FAMILY TRANSCRIPTION FACTOR PHL7-LIKE"/>
    <property type="match status" value="1"/>
</dbReference>
<feature type="region of interest" description="Disordered" evidence="4">
    <location>
        <begin position="81"/>
        <end position="156"/>
    </location>
</feature>
<dbReference type="InterPro" id="IPR046955">
    <property type="entry name" value="PHR1-like"/>
</dbReference>
<name>A0A8T3AU43_DENNO</name>
<dbReference type="SUPFAM" id="SSF46689">
    <property type="entry name" value="Homeodomain-like"/>
    <property type="match status" value="1"/>
</dbReference>
<dbReference type="NCBIfam" id="TIGR01557">
    <property type="entry name" value="myb_SHAQKYF"/>
    <property type="match status" value="1"/>
</dbReference>
<evidence type="ECO:0000313" key="5">
    <source>
        <dbReference type="EMBL" id="KAI0499608.1"/>
    </source>
</evidence>
<evidence type="ECO:0000256" key="1">
    <source>
        <dbReference type="ARBA" id="ARBA00023015"/>
    </source>
</evidence>
<evidence type="ECO:0000256" key="4">
    <source>
        <dbReference type="SAM" id="MobiDB-lite"/>
    </source>
</evidence>
<keyword evidence="2" id="KW-0804">Transcription</keyword>
<reference evidence="5" key="1">
    <citation type="journal article" date="2022" name="Front. Genet.">
        <title>Chromosome-Scale Assembly of the Dendrobium nobile Genome Provides Insights Into the Molecular Mechanism of the Biosynthesis of the Medicinal Active Ingredient of Dendrobium.</title>
        <authorList>
            <person name="Xu Q."/>
            <person name="Niu S.-C."/>
            <person name="Li K.-L."/>
            <person name="Zheng P.-J."/>
            <person name="Zhang X.-J."/>
            <person name="Jia Y."/>
            <person name="Liu Y."/>
            <person name="Niu Y.-X."/>
            <person name="Yu L.-H."/>
            <person name="Chen D.-F."/>
            <person name="Zhang G.-Q."/>
        </authorList>
    </citation>
    <scope>NUCLEOTIDE SEQUENCE</scope>
    <source>
        <tissue evidence="5">Leaf</tissue>
    </source>
</reference>
<dbReference type="SMR" id="A0A8T3AU43"/>
<gene>
    <name evidence="5" type="ORF">KFK09_017814</name>
</gene>
<feature type="compositionally biased region" description="Polar residues" evidence="4">
    <location>
        <begin position="133"/>
        <end position="155"/>
    </location>
</feature>
<dbReference type="Gene3D" id="1.10.10.60">
    <property type="entry name" value="Homeodomain-like"/>
    <property type="match status" value="1"/>
</dbReference>
<dbReference type="OrthoDB" id="745393at2759"/>
<accession>A0A8T3AU43</accession>
<keyword evidence="3" id="KW-0539">Nucleus</keyword>
<dbReference type="AlphaFoldDB" id="A0A8T3AU43"/>
<comment type="caution">
    <text evidence="5">The sequence shown here is derived from an EMBL/GenBank/DDBJ whole genome shotgun (WGS) entry which is preliminary data.</text>
</comment>
<keyword evidence="1" id="KW-0805">Transcription regulation</keyword>
<dbReference type="EMBL" id="JAGYWB010000013">
    <property type="protein sequence ID" value="KAI0499608.1"/>
    <property type="molecule type" value="Genomic_DNA"/>
</dbReference>
<protein>
    <submittedName>
        <fullName evidence="5">Uncharacterized protein</fullName>
    </submittedName>
</protein>
<dbReference type="InterPro" id="IPR009057">
    <property type="entry name" value="Homeodomain-like_sf"/>
</dbReference>
<dbReference type="Proteomes" id="UP000829196">
    <property type="component" value="Unassembled WGS sequence"/>
</dbReference>
<dbReference type="PANTHER" id="PTHR31314:SF164">
    <property type="entry name" value="HTH MYB-TYPE DOMAIN-CONTAINING PROTEIN"/>
    <property type="match status" value="1"/>
</dbReference>
<evidence type="ECO:0000313" key="6">
    <source>
        <dbReference type="Proteomes" id="UP000829196"/>
    </source>
</evidence>
<evidence type="ECO:0000256" key="3">
    <source>
        <dbReference type="ARBA" id="ARBA00023242"/>
    </source>
</evidence>
<organism evidence="5 6">
    <name type="scientific">Dendrobium nobile</name>
    <name type="common">Orchid</name>
    <dbReference type="NCBI Taxonomy" id="94219"/>
    <lineage>
        <taxon>Eukaryota</taxon>
        <taxon>Viridiplantae</taxon>
        <taxon>Streptophyta</taxon>
        <taxon>Embryophyta</taxon>
        <taxon>Tracheophyta</taxon>
        <taxon>Spermatophyta</taxon>
        <taxon>Magnoliopsida</taxon>
        <taxon>Liliopsida</taxon>
        <taxon>Asparagales</taxon>
        <taxon>Orchidaceae</taxon>
        <taxon>Epidendroideae</taxon>
        <taxon>Malaxideae</taxon>
        <taxon>Dendrobiinae</taxon>
        <taxon>Dendrobium</taxon>
    </lineage>
</organism>
<dbReference type="InterPro" id="IPR006447">
    <property type="entry name" value="Myb_dom_plants"/>
</dbReference>
<dbReference type="GO" id="GO:0003677">
    <property type="term" value="F:DNA binding"/>
    <property type="evidence" value="ECO:0007669"/>
    <property type="project" value="InterPro"/>
</dbReference>
<keyword evidence="6" id="KW-1185">Reference proteome</keyword>